<dbReference type="InterPro" id="IPR008974">
    <property type="entry name" value="TRAF-like"/>
</dbReference>
<gene>
    <name evidence="9" type="ORF">DIATSA_LOCUS3257</name>
</gene>
<dbReference type="GO" id="GO:0043161">
    <property type="term" value="P:proteasome-mediated ubiquitin-dependent protein catabolic process"/>
    <property type="evidence" value="ECO:0007669"/>
    <property type="project" value="TreeGrafter"/>
</dbReference>
<keyword evidence="2 6" id="KW-0479">Metal-binding</keyword>
<dbReference type="PANTHER" id="PTHR45877:SF2">
    <property type="entry name" value="E3 UBIQUITIN-PROTEIN LIGASE SINA-RELATED"/>
    <property type="match status" value="1"/>
</dbReference>
<comment type="domain">
    <text evidence="6">The RING-type zinc finger domain is essential for ubiquitin ligase activity.</text>
</comment>
<dbReference type="GO" id="GO:0005737">
    <property type="term" value="C:cytoplasm"/>
    <property type="evidence" value="ECO:0007669"/>
    <property type="project" value="InterPro"/>
</dbReference>
<reference evidence="9" key="1">
    <citation type="submission" date="2021-12" db="EMBL/GenBank/DDBJ databases">
        <authorList>
            <person name="King R."/>
        </authorList>
    </citation>
    <scope>NUCLEOTIDE SEQUENCE</scope>
</reference>
<dbReference type="OrthoDB" id="941555at2759"/>
<dbReference type="InterPro" id="IPR018121">
    <property type="entry name" value="7-in-absentia-prot_TRAF-dom"/>
</dbReference>
<feature type="compositionally biased region" description="Polar residues" evidence="7">
    <location>
        <begin position="51"/>
        <end position="65"/>
    </location>
</feature>
<keyword evidence="10" id="KW-1185">Reference proteome</keyword>
<dbReference type="EMBL" id="OU893344">
    <property type="protein sequence ID" value="CAG9785208.1"/>
    <property type="molecule type" value="Genomic_DNA"/>
</dbReference>
<dbReference type="SUPFAM" id="SSF57850">
    <property type="entry name" value="RING/U-box"/>
    <property type="match status" value="1"/>
</dbReference>
<dbReference type="AlphaFoldDB" id="A0A9N9W7S8"/>
<feature type="region of interest" description="Disordered" evidence="7">
    <location>
        <begin position="223"/>
        <end position="277"/>
    </location>
</feature>
<comment type="domain">
    <text evidence="6">The SBD domain (substrate-binding domain) mediates the interaction with substrate proteins. It is related to the TRAF family.</text>
</comment>
<dbReference type="Pfam" id="PF03145">
    <property type="entry name" value="Sina_TRAF"/>
    <property type="match status" value="1"/>
</dbReference>
<dbReference type="EC" id="2.3.2.27" evidence="6"/>
<evidence type="ECO:0000256" key="6">
    <source>
        <dbReference type="RuleBase" id="RU201113"/>
    </source>
</evidence>
<dbReference type="InterPro" id="IPR013083">
    <property type="entry name" value="Znf_RING/FYVE/PHD"/>
</dbReference>
<comment type="similarity">
    <text evidence="1 6">Belongs to the SINA (Seven in absentia) family.</text>
</comment>
<feature type="region of interest" description="Disordered" evidence="7">
    <location>
        <begin position="1"/>
        <end position="65"/>
    </location>
</feature>
<accession>A0A9N9W7S8</accession>
<evidence type="ECO:0000256" key="7">
    <source>
        <dbReference type="SAM" id="MobiDB-lite"/>
    </source>
</evidence>
<organism evidence="9 10">
    <name type="scientific">Diatraea saccharalis</name>
    <name type="common">sugarcane borer</name>
    <dbReference type="NCBI Taxonomy" id="40085"/>
    <lineage>
        <taxon>Eukaryota</taxon>
        <taxon>Metazoa</taxon>
        <taxon>Ecdysozoa</taxon>
        <taxon>Arthropoda</taxon>
        <taxon>Hexapoda</taxon>
        <taxon>Insecta</taxon>
        <taxon>Pterygota</taxon>
        <taxon>Neoptera</taxon>
        <taxon>Endopterygota</taxon>
        <taxon>Lepidoptera</taxon>
        <taxon>Glossata</taxon>
        <taxon>Ditrysia</taxon>
        <taxon>Pyraloidea</taxon>
        <taxon>Crambidae</taxon>
        <taxon>Crambinae</taxon>
        <taxon>Diatraea</taxon>
    </lineage>
</organism>
<name>A0A9N9W7S8_9NEOP</name>
<evidence type="ECO:0000256" key="2">
    <source>
        <dbReference type="ARBA" id="ARBA00022723"/>
    </source>
</evidence>
<evidence type="ECO:0000256" key="5">
    <source>
        <dbReference type="PROSITE-ProRule" id="PRU00175"/>
    </source>
</evidence>
<evidence type="ECO:0000313" key="10">
    <source>
        <dbReference type="Proteomes" id="UP001153714"/>
    </source>
</evidence>
<comment type="pathway">
    <text evidence="6">Protein modification; protein ubiquitination.</text>
</comment>
<proteinExistence type="inferred from homology"/>
<keyword evidence="6" id="KW-0833">Ubl conjugation pathway</keyword>
<dbReference type="InterPro" id="IPR004162">
    <property type="entry name" value="SINA-like_animal"/>
</dbReference>
<dbReference type="GO" id="GO:0061630">
    <property type="term" value="F:ubiquitin protein ligase activity"/>
    <property type="evidence" value="ECO:0007669"/>
    <property type="project" value="UniProtKB-EC"/>
</dbReference>
<evidence type="ECO:0000256" key="4">
    <source>
        <dbReference type="ARBA" id="ARBA00022833"/>
    </source>
</evidence>
<evidence type="ECO:0000256" key="3">
    <source>
        <dbReference type="ARBA" id="ARBA00022771"/>
    </source>
</evidence>
<dbReference type="InterPro" id="IPR049548">
    <property type="entry name" value="Sina-like_RING"/>
</dbReference>
<reference evidence="9" key="2">
    <citation type="submission" date="2022-10" db="EMBL/GenBank/DDBJ databases">
        <authorList>
            <consortium name="ENA_rothamsted_submissions"/>
            <consortium name="culmorum"/>
            <person name="King R."/>
        </authorList>
    </citation>
    <scope>NUCLEOTIDE SEQUENCE</scope>
</reference>
<feature type="region of interest" description="Disordered" evidence="7">
    <location>
        <begin position="322"/>
        <end position="344"/>
    </location>
</feature>
<evidence type="ECO:0000313" key="9">
    <source>
        <dbReference type="EMBL" id="CAG9785208.1"/>
    </source>
</evidence>
<dbReference type="GO" id="GO:0008270">
    <property type="term" value="F:zinc ion binding"/>
    <property type="evidence" value="ECO:0007669"/>
    <property type="project" value="UniProtKB-KW"/>
</dbReference>
<dbReference type="Pfam" id="PF21362">
    <property type="entry name" value="Sina_RING"/>
    <property type="match status" value="1"/>
</dbReference>
<dbReference type="PROSITE" id="PS50089">
    <property type="entry name" value="ZF_RING_2"/>
    <property type="match status" value="1"/>
</dbReference>
<dbReference type="Proteomes" id="UP001153714">
    <property type="component" value="Chromosome 13"/>
</dbReference>
<feature type="compositionally biased region" description="Basic and acidic residues" evidence="7">
    <location>
        <begin position="326"/>
        <end position="338"/>
    </location>
</feature>
<protein>
    <recommendedName>
        <fullName evidence="6">E3 ubiquitin-protein ligase</fullName>
        <ecNumber evidence="6">2.3.2.27</ecNumber>
    </recommendedName>
</protein>
<dbReference type="SUPFAM" id="SSF49599">
    <property type="entry name" value="TRAF domain-like"/>
    <property type="match status" value="1"/>
</dbReference>
<feature type="domain" description="RING-type" evidence="8">
    <location>
        <begin position="363"/>
        <end position="398"/>
    </location>
</feature>
<keyword evidence="3 5" id="KW-0863">Zinc-finger</keyword>
<evidence type="ECO:0000259" key="8">
    <source>
        <dbReference type="PROSITE" id="PS50089"/>
    </source>
</evidence>
<evidence type="ECO:0000256" key="1">
    <source>
        <dbReference type="ARBA" id="ARBA00009119"/>
    </source>
</evidence>
<dbReference type="InterPro" id="IPR001841">
    <property type="entry name" value="Znf_RING"/>
</dbReference>
<dbReference type="Gene3D" id="2.60.210.10">
    <property type="entry name" value="Apoptosis, Tumor Necrosis Factor Receptor Associated Protein 2, Chain A"/>
    <property type="match status" value="1"/>
</dbReference>
<dbReference type="Gene3D" id="3.30.40.10">
    <property type="entry name" value="Zinc/RING finger domain, C3HC4 (zinc finger)"/>
    <property type="match status" value="2"/>
</dbReference>
<comment type="function">
    <text evidence="6">E3 ubiquitin-protein ligase that mediates ubiquitination and subsequent proteasomal degradation of target proteins. E3 ubiquitin ligases accept ubiquitin from an E2 ubiquitin-conjugating enzyme in the form of a thioester and then directly transfers the ubiquitin to targeted substrates.</text>
</comment>
<keyword evidence="4 6" id="KW-0862">Zinc</keyword>
<dbReference type="PANTHER" id="PTHR45877">
    <property type="entry name" value="E3 UBIQUITIN-PROTEIN LIGASE SIAH2"/>
    <property type="match status" value="1"/>
</dbReference>
<comment type="catalytic activity">
    <reaction evidence="6">
        <text>S-ubiquitinyl-[E2 ubiquitin-conjugating enzyme]-L-cysteine + [acceptor protein]-L-lysine = [E2 ubiquitin-conjugating enzyme]-L-cysteine + N(6)-ubiquitinyl-[acceptor protein]-L-lysine.</text>
        <dbReference type="EC" id="2.3.2.27"/>
    </reaction>
</comment>
<sequence length="614" mass="69023">MSSRKEQLKKSLGITEYPWSSDDEDQPMPDVHLLRRQAAEPRPSVADMPGTSGQTAQNLSSSSLTPAKRNEADAFWSIINYQNKPIPAGVSRTRLCDASRPTPNTPASDMRERAERMNAAADIQRILAIKKITQNRLGALRPNRSNTSLYSMSSRGLTGPSRNPLFSPTLTSATIRAHQNALRRLQANRNAQAALTNRCSGNNTSTPERIQSYMGMLEFPRLPDRRTSEPVQPSTTTPTQAETDLSSNTAAVRSARSENPTTCPETNELDTPNNATGGMSLEEEIVEIDAQDEADGNNAIENTTQNNVVNADVELNQVVTLDADDESKRLQQERRREGNLSPEDAEPFTVKEFNQSLLRLLECPVCLEWMEPPMSQCRRGHLVCGRCRARLASCPVCRTTFSSVRNRAMEGVAEMVRYPCRHMCGREVRLRRRAAHEASCGARRYACPAPACSDRPPLPREQLAQHFQSKHMTMLKIGRKHKFSMKVNSEQHDTWVIAALHEYFSLRVDVDIRTWGIIVYVAYIGPKCNAKNFTYEVSVIGQHKSRKLVYCRSTHSDLESSSLNVSRQDCFHLTLDQALNFLRVKNRHCEPDKFLDFNVEISKSEIESRDDSDS</sequence>
<dbReference type="GO" id="GO:0031624">
    <property type="term" value="F:ubiquitin conjugating enzyme binding"/>
    <property type="evidence" value="ECO:0007669"/>
    <property type="project" value="TreeGrafter"/>
</dbReference>
<feature type="compositionally biased region" description="Polar residues" evidence="7">
    <location>
        <begin position="229"/>
        <end position="277"/>
    </location>
</feature>